<dbReference type="Proteomes" id="UP000614601">
    <property type="component" value="Unassembled WGS sequence"/>
</dbReference>
<dbReference type="InterPro" id="IPR050198">
    <property type="entry name" value="Non-receptor_tyrosine_kinases"/>
</dbReference>
<dbReference type="GO" id="GO:0005524">
    <property type="term" value="F:ATP binding"/>
    <property type="evidence" value="ECO:0007669"/>
    <property type="project" value="UniProtKB-UniRule"/>
</dbReference>
<dbReference type="Proteomes" id="UP000783686">
    <property type="component" value="Unassembled WGS sequence"/>
</dbReference>
<evidence type="ECO:0000256" key="3">
    <source>
        <dbReference type="ARBA" id="ARBA00011903"/>
    </source>
</evidence>
<dbReference type="Gene3D" id="3.30.200.20">
    <property type="entry name" value="Phosphorylase Kinase, domain 1"/>
    <property type="match status" value="1"/>
</dbReference>
<evidence type="ECO:0000256" key="5">
    <source>
        <dbReference type="ARBA" id="ARBA00022490"/>
    </source>
</evidence>
<dbReference type="SMART" id="SM00219">
    <property type="entry name" value="TyrKc"/>
    <property type="match status" value="1"/>
</dbReference>
<dbReference type="InterPro" id="IPR008266">
    <property type="entry name" value="Tyr_kinase_AS"/>
</dbReference>
<name>A0A811L1R1_9BILA</name>
<dbReference type="Pfam" id="PF07714">
    <property type="entry name" value="PK_Tyr_Ser-Thr"/>
    <property type="match status" value="1"/>
</dbReference>
<dbReference type="Gene3D" id="3.30.505.10">
    <property type="entry name" value="SH2 domain"/>
    <property type="match status" value="1"/>
</dbReference>
<dbReference type="SUPFAM" id="SSF56112">
    <property type="entry name" value="Protein kinase-like (PK-like)"/>
    <property type="match status" value="1"/>
</dbReference>
<evidence type="ECO:0000256" key="2">
    <source>
        <dbReference type="ARBA" id="ARBA00004496"/>
    </source>
</evidence>
<dbReference type="OrthoDB" id="3256376at2759"/>
<evidence type="ECO:0000256" key="7">
    <source>
        <dbReference type="ARBA" id="ARBA00022741"/>
    </source>
</evidence>
<dbReference type="EMBL" id="CAJFDH010000005">
    <property type="protein sequence ID" value="CAD5223003.1"/>
    <property type="molecule type" value="Genomic_DNA"/>
</dbReference>
<dbReference type="EC" id="2.7.10.2" evidence="3"/>
<dbReference type="PANTHER" id="PTHR24418">
    <property type="entry name" value="TYROSINE-PROTEIN KINASE"/>
    <property type="match status" value="1"/>
</dbReference>
<dbReference type="SUPFAM" id="SSF55550">
    <property type="entry name" value="SH2 domain"/>
    <property type="match status" value="1"/>
</dbReference>
<evidence type="ECO:0000256" key="6">
    <source>
        <dbReference type="ARBA" id="ARBA00022679"/>
    </source>
</evidence>
<dbReference type="InterPro" id="IPR001245">
    <property type="entry name" value="Ser-Thr/Tyr_kinase_cat_dom"/>
</dbReference>
<evidence type="ECO:0000256" key="12">
    <source>
        <dbReference type="ARBA" id="ARBA00023137"/>
    </source>
</evidence>
<dbReference type="PROSITE" id="PS50011">
    <property type="entry name" value="PROTEIN_KINASE_DOM"/>
    <property type="match status" value="1"/>
</dbReference>
<dbReference type="GO" id="GO:0005737">
    <property type="term" value="C:cytoplasm"/>
    <property type="evidence" value="ECO:0007669"/>
    <property type="project" value="UniProtKB-SubCell"/>
</dbReference>
<evidence type="ECO:0000256" key="13">
    <source>
        <dbReference type="ARBA" id="ARBA00051245"/>
    </source>
</evidence>
<accession>A0A811L1R1</accession>
<dbReference type="AlphaFoldDB" id="A0A811L1R1"/>
<evidence type="ECO:0000256" key="10">
    <source>
        <dbReference type="ARBA" id="ARBA00022999"/>
    </source>
</evidence>
<keyword evidence="7 15" id="KW-0547">Nucleotide-binding</keyword>
<comment type="subcellular location">
    <subcellularLocation>
        <location evidence="1">Cell membrane</location>
        <topology evidence="1">Peripheral membrane protein</topology>
    </subcellularLocation>
    <subcellularLocation>
        <location evidence="2">Cytoplasm</location>
    </subcellularLocation>
</comment>
<keyword evidence="10" id="KW-0727">SH2 domain</keyword>
<keyword evidence="12" id="KW-0829">Tyrosine-protein kinase</keyword>
<dbReference type="GO" id="GO:0005886">
    <property type="term" value="C:plasma membrane"/>
    <property type="evidence" value="ECO:0007669"/>
    <property type="project" value="UniProtKB-SubCell"/>
</dbReference>
<feature type="domain" description="Protein kinase" evidence="16">
    <location>
        <begin position="125"/>
        <end position="393"/>
    </location>
</feature>
<organism evidence="17 18">
    <name type="scientific">Bursaphelenchus okinawaensis</name>
    <dbReference type="NCBI Taxonomy" id="465554"/>
    <lineage>
        <taxon>Eukaryota</taxon>
        <taxon>Metazoa</taxon>
        <taxon>Ecdysozoa</taxon>
        <taxon>Nematoda</taxon>
        <taxon>Chromadorea</taxon>
        <taxon>Rhabditida</taxon>
        <taxon>Tylenchina</taxon>
        <taxon>Tylenchomorpha</taxon>
        <taxon>Aphelenchoidea</taxon>
        <taxon>Aphelenchoididae</taxon>
        <taxon>Bursaphelenchus</taxon>
    </lineage>
</organism>
<keyword evidence="18" id="KW-1185">Reference proteome</keyword>
<dbReference type="InterPro" id="IPR020635">
    <property type="entry name" value="Tyr_kinase_cat_dom"/>
</dbReference>
<evidence type="ECO:0000313" key="17">
    <source>
        <dbReference type="EMBL" id="CAD5223003.1"/>
    </source>
</evidence>
<proteinExistence type="inferred from homology"/>
<protein>
    <recommendedName>
        <fullName evidence="3">non-specific protein-tyrosine kinase</fullName>
        <ecNumber evidence="3">2.7.10.2</ecNumber>
    </recommendedName>
</protein>
<comment type="catalytic activity">
    <reaction evidence="13">
        <text>L-tyrosyl-[protein] + ATP = O-phospho-L-tyrosyl-[protein] + ADP + H(+)</text>
        <dbReference type="Rhea" id="RHEA:10596"/>
        <dbReference type="Rhea" id="RHEA-COMP:10136"/>
        <dbReference type="Rhea" id="RHEA-COMP:20101"/>
        <dbReference type="ChEBI" id="CHEBI:15378"/>
        <dbReference type="ChEBI" id="CHEBI:30616"/>
        <dbReference type="ChEBI" id="CHEBI:46858"/>
        <dbReference type="ChEBI" id="CHEBI:61978"/>
        <dbReference type="ChEBI" id="CHEBI:456216"/>
        <dbReference type="EC" id="2.7.10.2"/>
    </reaction>
</comment>
<keyword evidence="5" id="KW-0963">Cytoplasm</keyword>
<keyword evidence="9 15" id="KW-0067">ATP-binding</keyword>
<dbReference type="InterPro" id="IPR017441">
    <property type="entry name" value="Protein_kinase_ATP_BS"/>
</dbReference>
<feature type="binding site" evidence="15">
    <location>
        <position position="156"/>
    </location>
    <ligand>
        <name>ATP</name>
        <dbReference type="ChEBI" id="CHEBI:30616"/>
    </ligand>
</feature>
<dbReference type="CDD" id="cd00192">
    <property type="entry name" value="PTKc"/>
    <property type="match status" value="1"/>
</dbReference>
<dbReference type="InterPro" id="IPR011009">
    <property type="entry name" value="Kinase-like_dom_sf"/>
</dbReference>
<dbReference type="FunFam" id="3.30.200.20:FF:000194">
    <property type="entry name" value="protein-tyrosine kinase 2-beta isoform X1"/>
    <property type="match status" value="1"/>
</dbReference>
<comment type="similarity">
    <text evidence="14">Belongs to the protein kinase superfamily. Tyr protein kinase family. Fes/fps subfamily.</text>
</comment>
<evidence type="ECO:0000313" key="18">
    <source>
        <dbReference type="Proteomes" id="UP000614601"/>
    </source>
</evidence>
<dbReference type="Gene3D" id="1.10.510.10">
    <property type="entry name" value="Transferase(Phosphotransferase) domain 1"/>
    <property type="match status" value="1"/>
</dbReference>
<keyword evidence="11" id="KW-0472">Membrane</keyword>
<sequence>MTSTPKIKPASPSGKKKEKVLLEEQDYFHGMLCKEDVEEMLLKKGDFIVWMMDGEGLKDVSITNQTNDENEKEKCTINNEKYGSVPELVEKYVQKKKKLDPKNDNSIPITPIHRFPWEIAHENVTLSKDKLGEGQFGTVFKGTIKIEARTIDVAVKTAKATTEKQEIENVLKEAKMMRNYQHPHVIKMYGVALQKDPLMIIMEFIDGQALNKFLEEAKDSDKPPTEEEKLEKMILPSAWGLEYLHFKKCIHRDIAARNVLYSKSGVAKICDFGLSRQGVSYKNMDDQTSIPWRWVAPECYKTDTYDALSDVWAFGWLAWEVYTFAYSLPYGPYTRAEMMEVFKGEFCKDLKARFPSETPPQIAEIFMENVFVPHKERKNMTEVCKLLEKETKLAVCRDNVKLRKPAKPVVSMESVKKVSNKKAELRKTRTR</sequence>
<dbReference type="PROSITE" id="PS00107">
    <property type="entry name" value="PROTEIN_KINASE_ATP"/>
    <property type="match status" value="1"/>
</dbReference>
<evidence type="ECO:0000256" key="11">
    <source>
        <dbReference type="ARBA" id="ARBA00023136"/>
    </source>
</evidence>
<dbReference type="InterPro" id="IPR036860">
    <property type="entry name" value="SH2_dom_sf"/>
</dbReference>
<dbReference type="GO" id="GO:0004715">
    <property type="term" value="F:non-membrane spanning protein tyrosine kinase activity"/>
    <property type="evidence" value="ECO:0007669"/>
    <property type="project" value="UniProtKB-EC"/>
</dbReference>
<reference evidence="17" key="1">
    <citation type="submission" date="2020-09" db="EMBL/GenBank/DDBJ databases">
        <authorList>
            <person name="Kikuchi T."/>
        </authorList>
    </citation>
    <scope>NUCLEOTIDE SEQUENCE</scope>
    <source>
        <strain evidence="17">SH1</strain>
    </source>
</reference>
<evidence type="ECO:0000259" key="16">
    <source>
        <dbReference type="PROSITE" id="PS50011"/>
    </source>
</evidence>
<comment type="caution">
    <text evidence="17">The sequence shown here is derived from an EMBL/GenBank/DDBJ whole genome shotgun (WGS) entry which is preliminary data.</text>
</comment>
<dbReference type="PRINTS" id="PR00109">
    <property type="entry name" value="TYRKINASE"/>
</dbReference>
<evidence type="ECO:0000256" key="1">
    <source>
        <dbReference type="ARBA" id="ARBA00004202"/>
    </source>
</evidence>
<evidence type="ECO:0000256" key="8">
    <source>
        <dbReference type="ARBA" id="ARBA00022777"/>
    </source>
</evidence>
<keyword evidence="8" id="KW-0418">Kinase</keyword>
<keyword evidence="4" id="KW-1003">Cell membrane</keyword>
<evidence type="ECO:0000256" key="14">
    <source>
        <dbReference type="ARBA" id="ARBA00061333"/>
    </source>
</evidence>
<dbReference type="InterPro" id="IPR000719">
    <property type="entry name" value="Prot_kinase_dom"/>
</dbReference>
<evidence type="ECO:0000256" key="4">
    <source>
        <dbReference type="ARBA" id="ARBA00022475"/>
    </source>
</evidence>
<evidence type="ECO:0000256" key="15">
    <source>
        <dbReference type="PROSITE-ProRule" id="PRU10141"/>
    </source>
</evidence>
<evidence type="ECO:0000256" key="9">
    <source>
        <dbReference type="ARBA" id="ARBA00022840"/>
    </source>
</evidence>
<dbReference type="PROSITE" id="PS00109">
    <property type="entry name" value="PROTEIN_KINASE_TYR"/>
    <property type="match status" value="1"/>
</dbReference>
<gene>
    <name evidence="17" type="ORF">BOKJ2_LOCUS9926</name>
</gene>
<dbReference type="EMBL" id="CAJFCW020000005">
    <property type="protein sequence ID" value="CAG9117133.1"/>
    <property type="molecule type" value="Genomic_DNA"/>
</dbReference>
<keyword evidence="6" id="KW-0808">Transferase</keyword>